<evidence type="ECO:0000256" key="1">
    <source>
        <dbReference type="ARBA" id="ARBA00022723"/>
    </source>
</evidence>
<dbReference type="Pfam" id="PF00491">
    <property type="entry name" value="Arginase"/>
    <property type="match status" value="1"/>
</dbReference>
<dbReference type="OrthoDB" id="9992747at2759"/>
<proteinExistence type="inferred from homology"/>
<dbReference type="Gene3D" id="3.40.800.10">
    <property type="entry name" value="Ureohydrolase domain"/>
    <property type="match status" value="1"/>
</dbReference>
<gene>
    <name evidence="5" type="ORF">Micbo1qcDRAFT_150580</name>
</gene>
<dbReference type="GO" id="GO:0030145">
    <property type="term" value="F:manganese ion binding"/>
    <property type="evidence" value="ECO:0007669"/>
    <property type="project" value="TreeGrafter"/>
</dbReference>
<dbReference type="GO" id="GO:0005634">
    <property type="term" value="C:nucleus"/>
    <property type="evidence" value="ECO:0007669"/>
    <property type="project" value="TreeGrafter"/>
</dbReference>
<dbReference type="Proteomes" id="UP000070501">
    <property type="component" value="Unassembled WGS sequence"/>
</dbReference>
<name>A0A136IUR8_9PEZI</name>
<evidence type="ECO:0000256" key="3">
    <source>
        <dbReference type="ARBA" id="ARBA00023211"/>
    </source>
</evidence>
<dbReference type="PANTHER" id="PTHR43782">
    <property type="entry name" value="ARGINASE"/>
    <property type="match status" value="1"/>
</dbReference>
<sequence>MVVSSITIIVAPYHVGIYNHRVGGGPLRILSHGLTAKLEQLAPVSFVNIATVDEFEGEIGRTFEVMRRISKAVAEAAARGSFPLVLSGNCYASAATAAGLSETVPDLCVLWLDAHDDLDTPSTHANGYLDAMAASMMTGTSWHHLMGTVPGHRDIDNSRVVWCGLRDVSDEQRQYVTDAGVDVVWGDAARRVDFTAELSAILDRKGLTRAHTHLDLDVLDSSFGRVNDWPSAGGFHTDDLLGLMNMIPTKVEPTSLVVCSFNPLLEGGDTVARLAVTAIIQFVERLKKQEVLVV</sequence>
<keyword evidence="2" id="KW-0378">Hydrolase</keyword>
<evidence type="ECO:0000256" key="2">
    <source>
        <dbReference type="ARBA" id="ARBA00022801"/>
    </source>
</evidence>
<dbReference type="InterPro" id="IPR023696">
    <property type="entry name" value="Ureohydrolase_dom_sf"/>
</dbReference>
<dbReference type="STRING" id="196109.A0A136IUR8"/>
<dbReference type="CDD" id="cd09999">
    <property type="entry name" value="Arginase-like_1"/>
    <property type="match status" value="1"/>
</dbReference>
<keyword evidence="6" id="KW-1185">Reference proteome</keyword>
<accession>A0A136IUR8</accession>
<dbReference type="InParanoid" id="A0A136IUR8"/>
<comment type="similarity">
    <text evidence="4">Belongs to the arginase family.</text>
</comment>
<dbReference type="InterPro" id="IPR006035">
    <property type="entry name" value="Ureohydrolase"/>
</dbReference>
<keyword evidence="3" id="KW-0464">Manganese</keyword>
<dbReference type="PRINTS" id="PR00116">
    <property type="entry name" value="ARGINASE"/>
</dbReference>
<evidence type="ECO:0000313" key="5">
    <source>
        <dbReference type="EMBL" id="KXJ88652.1"/>
    </source>
</evidence>
<dbReference type="PANTHER" id="PTHR43782:SF3">
    <property type="entry name" value="ARGINASE"/>
    <property type="match status" value="1"/>
</dbReference>
<evidence type="ECO:0000313" key="6">
    <source>
        <dbReference type="Proteomes" id="UP000070501"/>
    </source>
</evidence>
<organism evidence="5 6">
    <name type="scientific">Microdochium bolleyi</name>
    <dbReference type="NCBI Taxonomy" id="196109"/>
    <lineage>
        <taxon>Eukaryota</taxon>
        <taxon>Fungi</taxon>
        <taxon>Dikarya</taxon>
        <taxon>Ascomycota</taxon>
        <taxon>Pezizomycotina</taxon>
        <taxon>Sordariomycetes</taxon>
        <taxon>Xylariomycetidae</taxon>
        <taxon>Xylariales</taxon>
        <taxon>Microdochiaceae</taxon>
        <taxon>Microdochium</taxon>
    </lineage>
</organism>
<keyword evidence="1" id="KW-0479">Metal-binding</keyword>
<reference evidence="6" key="1">
    <citation type="submission" date="2016-02" db="EMBL/GenBank/DDBJ databases">
        <title>Draft genome sequence of Microdochium bolleyi, a fungal endophyte of beachgrass.</title>
        <authorList>
            <consortium name="DOE Joint Genome Institute"/>
            <person name="David A.S."/>
            <person name="May G."/>
            <person name="Haridas S."/>
            <person name="Lim J."/>
            <person name="Wang M."/>
            <person name="Labutti K."/>
            <person name="Lipzen A."/>
            <person name="Barry K."/>
            <person name="Grigoriev I.V."/>
        </authorList>
    </citation>
    <scope>NUCLEOTIDE SEQUENCE [LARGE SCALE GENOMIC DNA]</scope>
    <source>
        <strain evidence="6">J235TASD1</strain>
    </source>
</reference>
<dbReference type="EMBL" id="KQ964257">
    <property type="protein sequence ID" value="KXJ88652.1"/>
    <property type="molecule type" value="Genomic_DNA"/>
</dbReference>
<dbReference type="GO" id="GO:0004053">
    <property type="term" value="F:arginase activity"/>
    <property type="evidence" value="ECO:0007669"/>
    <property type="project" value="TreeGrafter"/>
</dbReference>
<dbReference type="PROSITE" id="PS51409">
    <property type="entry name" value="ARGINASE_2"/>
    <property type="match status" value="1"/>
</dbReference>
<dbReference type="SUPFAM" id="SSF52768">
    <property type="entry name" value="Arginase/deacetylase"/>
    <property type="match status" value="1"/>
</dbReference>
<dbReference type="AlphaFoldDB" id="A0A136IUR8"/>
<protein>
    <submittedName>
        <fullName evidence="5">Arginase</fullName>
    </submittedName>
</protein>
<evidence type="ECO:0000256" key="4">
    <source>
        <dbReference type="PROSITE-ProRule" id="PRU00742"/>
    </source>
</evidence>
<dbReference type="GO" id="GO:0005829">
    <property type="term" value="C:cytosol"/>
    <property type="evidence" value="ECO:0007669"/>
    <property type="project" value="TreeGrafter"/>
</dbReference>